<evidence type="ECO:0000313" key="3">
    <source>
        <dbReference type="EMBL" id="CAD2143375.1"/>
    </source>
</evidence>
<feature type="region of interest" description="Disordered" evidence="1">
    <location>
        <begin position="423"/>
        <end position="447"/>
    </location>
</feature>
<feature type="transmembrane region" description="Helical" evidence="2">
    <location>
        <begin position="105"/>
        <end position="126"/>
    </location>
</feature>
<reference evidence="3 4" key="1">
    <citation type="submission" date="2020-08" db="EMBL/GenBank/DDBJ databases">
        <authorList>
            <person name="Koutsovoulos G."/>
            <person name="Danchin GJ E."/>
        </authorList>
    </citation>
    <scope>NUCLEOTIDE SEQUENCE [LARGE SCALE GENOMIC DNA]</scope>
</reference>
<dbReference type="AlphaFoldDB" id="A0A6V7U2P1"/>
<feature type="transmembrane region" description="Helical" evidence="2">
    <location>
        <begin position="341"/>
        <end position="366"/>
    </location>
</feature>
<gene>
    <name evidence="3" type="ORF">MENT_LOCUS7580</name>
</gene>
<accession>A0A6V7U2P1</accession>
<dbReference type="EMBL" id="CAJEWN010000031">
    <property type="protein sequence ID" value="CAD2143375.1"/>
    <property type="molecule type" value="Genomic_DNA"/>
</dbReference>
<feature type="transmembrane region" description="Helical" evidence="2">
    <location>
        <begin position="133"/>
        <end position="157"/>
    </location>
</feature>
<feature type="transmembrane region" description="Helical" evidence="2">
    <location>
        <begin position="283"/>
        <end position="301"/>
    </location>
</feature>
<dbReference type="Proteomes" id="UP000580250">
    <property type="component" value="Unassembled WGS sequence"/>
</dbReference>
<proteinExistence type="predicted"/>
<evidence type="ECO:0000313" key="4">
    <source>
        <dbReference type="Proteomes" id="UP000580250"/>
    </source>
</evidence>
<sequence>MLSNHPKNLNINNLSDIDKEKMKEDINKVSYNYKEQCVGEQLDKEKNYIQVYNKFWPFRVLKITNLILLLILAVGSCFTTSYYIYWSKYWTTVLYEEPYHMESTYAFSQIILFIFAFCSLTVHHFVKYNTFMAAFFSLMDICFYAITIPILIIASIISSVKCLAEYRWFGPKLANFNYTFEGYADLTEIESYYLNSYSNDYLLDRIADRKKQLFVNLLLDPICLVLASFAILVNLLLIFNLYKKMRKSQLWAVGLNNYKTKFPNCSLIEEIYSRHYPFGMLKTTQWLLQTLLLFSAMYFPYFELHYISVGCFFIPAIVSFIHWLLYYCTVHESQNNNPKPINLSTLFFTDIIISYSFTILFIAQFISSGRYGAYLFLFGLILYGGYSLILTFVYLRNNGDGSFKFPISIKINVEIIQKSDKELKEEKDKNKEEIKKDEENNLEKQEN</sequence>
<protein>
    <submittedName>
        <fullName evidence="3">Uncharacterized protein</fullName>
    </submittedName>
</protein>
<comment type="caution">
    <text evidence="3">The sequence shown here is derived from an EMBL/GenBank/DDBJ whole genome shotgun (WGS) entry which is preliminary data.</text>
</comment>
<keyword evidence="2" id="KW-1133">Transmembrane helix</keyword>
<feature type="transmembrane region" description="Helical" evidence="2">
    <location>
        <begin position="372"/>
        <end position="395"/>
    </location>
</feature>
<feature type="transmembrane region" description="Helical" evidence="2">
    <location>
        <begin position="63"/>
        <end position="85"/>
    </location>
</feature>
<keyword evidence="2" id="KW-0812">Transmembrane</keyword>
<evidence type="ECO:0000256" key="1">
    <source>
        <dbReference type="SAM" id="MobiDB-lite"/>
    </source>
</evidence>
<feature type="transmembrane region" description="Helical" evidence="2">
    <location>
        <begin position="218"/>
        <end position="242"/>
    </location>
</feature>
<organism evidence="3 4">
    <name type="scientific">Meloidogyne enterolobii</name>
    <name type="common">Root-knot nematode worm</name>
    <name type="synonym">Meloidogyne mayaguensis</name>
    <dbReference type="NCBI Taxonomy" id="390850"/>
    <lineage>
        <taxon>Eukaryota</taxon>
        <taxon>Metazoa</taxon>
        <taxon>Ecdysozoa</taxon>
        <taxon>Nematoda</taxon>
        <taxon>Chromadorea</taxon>
        <taxon>Rhabditida</taxon>
        <taxon>Tylenchina</taxon>
        <taxon>Tylenchomorpha</taxon>
        <taxon>Tylenchoidea</taxon>
        <taxon>Meloidogynidae</taxon>
        <taxon>Meloidogyninae</taxon>
        <taxon>Meloidogyne</taxon>
    </lineage>
</organism>
<keyword evidence="2" id="KW-0472">Membrane</keyword>
<evidence type="ECO:0000256" key="2">
    <source>
        <dbReference type="SAM" id="Phobius"/>
    </source>
</evidence>
<name>A0A6V7U2P1_MELEN</name>
<feature type="transmembrane region" description="Helical" evidence="2">
    <location>
        <begin position="307"/>
        <end position="329"/>
    </location>
</feature>